<reference evidence="2 3" key="1">
    <citation type="submission" date="2019-12" db="EMBL/GenBank/DDBJ databases">
        <authorList>
            <person name="Alioto T."/>
            <person name="Alioto T."/>
            <person name="Gomez Garrido J."/>
        </authorList>
    </citation>
    <scope>NUCLEOTIDE SEQUENCE [LARGE SCALE GENOMIC DNA]</scope>
</reference>
<keyword evidence="1" id="KW-0812">Transmembrane</keyword>
<organism evidence="2 3">
    <name type="scientific">Olea europaea subsp. europaea</name>
    <dbReference type="NCBI Taxonomy" id="158383"/>
    <lineage>
        <taxon>Eukaryota</taxon>
        <taxon>Viridiplantae</taxon>
        <taxon>Streptophyta</taxon>
        <taxon>Embryophyta</taxon>
        <taxon>Tracheophyta</taxon>
        <taxon>Spermatophyta</taxon>
        <taxon>Magnoliopsida</taxon>
        <taxon>eudicotyledons</taxon>
        <taxon>Gunneridae</taxon>
        <taxon>Pentapetalae</taxon>
        <taxon>asterids</taxon>
        <taxon>lamiids</taxon>
        <taxon>Lamiales</taxon>
        <taxon>Oleaceae</taxon>
        <taxon>Oleeae</taxon>
        <taxon>Olea</taxon>
    </lineage>
</organism>
<comment type="caution">
    <text evidence="2">The sequence shown here is derived from an EMBL/GenBank/DDBJ whole genome shotgun (WGS) entry which is preliminary data.</text>
</comment>
<feature type="transmembrane region" description="Helical" evidence="1">
    <location>
        <begin position="87"/>
        <end position="107"/>
    </location>
</feature>
<keyword evidence="1" id="KW-0472">Membrane</keyword>
<keyword evidence="1" id="KW-1133">Transmembrane helix</keyword>
<dbReference type="EMBL" id="CACTIH010004217">
    <property type="protein sequence ID" value="CAA2990179.1"/>
    <property type="molecule type" value="Genomic_DNA"/>
</dbReference>
<evidence type="ECO:0000256" key="1">
    <source>
        <dbReference type="SAM" id="Phobius"/>
    </source>
</evidence>
<proteinExistence type="predicted"/>
<dbReference type="AlphaFoldDB" id="A0A8S0SCU8"/>
<dbReference type="Proteomes" id="UP000594638">
    <property type="component" value="Unassembled WGS sequence"/>
</dbReference>
<accession>A0A8S0SCU8</accession>
<sequence>MGRFLIEIKEYLGELGRFALRLRLLLRIWVEEPVSWMRGDLHVPNRTSIRESIDGILGGKMRLRGFKWKLEQFEGFFIVGGKKGFRLYWLLGMGWAKGYWAFLFGWARRAGKRKKWAFGVGPKIVNGNA</sequence>
<protein>
    <submittedName>
        <fullName evidence="2">Uncharacterized protein</fullName>
    </submittedName>
</protein>
<keyword evidence="3" id="KW-1185">Reference proteome</keyword>
<gene>
    <name evidence="2" type="ORF">OLEA9_A013513</name>
</gene>
<evidence type="ECO:0000313" key="2">
    <source>
        <dbReference type="EMBL" id="CAA2990179.1"/>
    </source>
</evidence>
<name>A0A8S0SCU8_OLEEU</name>
<evidence type="ECO:0000313" key="3">
    <source>
        <dbReference type="Proteomes" id="UP000594638"/>
    </source>
</evidence>
<dbReference type="Gramene" id="OE9A013513T1">
    <property type="protein sequence ID" value="OE9A013513C1"/>
    <property type="gene ID" value="OE9A013513"/>
</dbReference>